<evidence type="ECO:0000313" key="7">
    <source>
        <dbReference type="EMBL" id="OEJ85691.1"/>
    </source>
</evidence>
<evidence type="ECO:0000256" key="5">
    <source>
        <dbReference type="SAM" id="MobiDB-lite"/>
    </source>
</evidence>
<dbReference type="PROSITE" id="PS50146">
    <property type="entry name" value="DAGK"/>
    <property type="match status" value="1"/>
</dbReference>
<comment type="caution">
    <text evidence="7">The sequence shown here is derived from an EMBL/GenBank/DDBJ whole genome shotgun (WGS) entry which is preliminary data.</text>
</comment>
<gene>
    <name evidence="7" type="ORF">AWRI3579_g1844</name>
</gene>
<keyword evidence="1" id="KW-0808">Transferase</keyword>
<dbReference type="InParanoid" id="A0A1E5RFL2"/>
<evidence type="ECO:0000313" key="8">
    <source>
        <dbReference type="Proteomes" id="UP000095728"/>
    </source>
</evidence>
<dbReference type="PANTHER" id="PTHR12358">
    <property type="entry name" value="SPHINGOSINE KINASE"/>
    <property type="match status" value="1"/>
</dbReference>
<dbReference type="GO" id="GO:0016020">
    <property type="term" value="C:membrane"/>
    <property type="evidence" value="ECO:0007669"/>
    <property type="project" value="TreeGrafter"/>
</dbReference>
<dbReference type="InterPro" id="IPR016064">
    <property type="entry name" value="NAD/diacylglycerol_kinase_sf"/>
</dbReference>
<evidence type="ECO:0000256" key="1">
    <source>
        <dbReference type="ARBA" id="ARBA00022679"/>
    </source>
</evidence>
<evidence type="ECO:0000256" key="2">
    <source>
        <dbReference type="ARBA" id="ARBA00022741"/>
    </source>
</evidence>
<dbReference type="OrthoDB" id="3853857at2759"/>
<dbReference type="SUPFAM" id="SSF111331">
    <property type="entry name" value="NAD kinase/diacylglycerol kinase-like"/>
    <property type="match status" value="1"/>
</dbReference>
<keyword evidence="2" id="KW-0547">Nucleotide-binding</keyword>
<keyword evidence="4" id="KW-0067">ATP-binding</keyword>
<dbReference type="GO" id="GO:0005524">
    <property type="term" value="F:ATP binding"/>
    <property type="evidence" value="ECO:0007669"/>
    <property type="project" value="UniProtKB-KW"/>
</dbReference>
<dbReference type="Proteomes" id="UP000095728">
    <property type="component" value="Unassembled WGS sequence"/>
</dbReference>
<organism evidence="7 8">
    <name type="scientific">Hanseniaspora osmophila</name>
    <dbReference type="NCBI Taxonomy" id="56408"/>
    <lineage>
        <taxon>Eukaryota</taxon>
        <taxon>Fungi</taxon>
        <taxon>Dikarya</taxon>
        <taxon>Ascomycota</taxon>
        <taxon>Saccharomycotina</taxon>
        <taxon>Saccharomycetes</taxon>
        <taxon>Saccharomycodales</taxon>
        <taxon>Saccharomycodaceae</taxon>
        <taxon>Hanseniaspora</taxon>
    </lineage>
</organism>
<dbReference type="InterPro" id="IPR017438">
    <property type="entry name" value="ATP-NAD_kinase_N"/>
</dbReference>
<dbReference type="InterPro" id="IPR045540">
    <property type="entry name" value="YegS/DAGK_C"/>
</dbReference>
<dbReference type="Gene3D" id="2.60.200.40">
    <property type="match status" value="1"/>
</dbReference>
<dbReference type="Gene3D" id="3.40.50.10330">
    <property type="entry name" value="Probable inorganic polyphosphate/atp-NAD kinase, domain 1"/>
    <property type="match status" value="1"/>
</dbReference>
<name>A0A1E5RFL2_9ASCO</name>
<dbReference type="STRING" id="56408.A0A1E5RFL2"/>
<dbReference type="GO" id="GO:0046512">
    <property type="term" value="P:sphingosine biosynthetic process"/>
    <property type="evidence" value="ECO:0007669"/>
    <property type="project" value="TreeGrafter"/>
</dbReference>
<dbReference type="GO" id="GO:0001727">
    <property type="term" value="F:lipid kinase activity"/>
    <property type="evidence" value="ECO:0007669"/>
    <property type="project" value="TreeGrafter"/>
</dbReference>
<evidence type="ECO:0000256" key="3">
    <source>
        <dbReference type="ARBA" id="ARBA00022777"/>
    </source>
</evidence>
<dbReference type="GO" id="GO:0005737">
    <property type="term" value="C:cytoplasm"/>
    <property type="evidence" value="ECO:0007669"/>
    <property type="project" value="TreeGrafter"/>
</dbReference>
<dbReference type="InterPro" id="IPR001206">
    <property type="entry name" value="Diacylglycerol_kinase_cat_dom"/>
</dbReference>
<feature type="domain" description="DAGKc" evidence="6">
    <location>
        <begin position="300"/>
        <end position="441"/>
    </location>
</feature>
<proteinExistence type="predicted"/>
<dbReference type="FunCoup" id="A0A1E5RFL2">
    <property type="interactions" value="611"/>
</dbReference>
<dbReference type="Pfam" id="PF19279">
    <property type="entry name" value="YegS_C"/>
    <property type="match status" value="1"/>
</dbReference>
<accession>A0A1E5RFL2</accession>
<feature type="compositionally biased region" description="Low complexity" evidence="5">
    <location>
        <begin position="530"/>
        <end position="544"/>
    </location>
</feature>
<dbReference type="SMART" id="SM00046">
    <property type="entry name" value="DAGKc"/>
    <property type="match status" value="1"/>
</dbReference>
<reference evidence="8" key="1">
    <citation type="journal article" date="2016" name="Genome Announc.">
        <title>Genome sequences of three species of Hanseniaspora isolated from spontaneous wine fermentations.</title>
        <authorList>
            <person name="Sternes P.R."/>
            <person name="Lee D."/>
            <person name="Kutyna D.R."/>
            <person name="Borneman A.R."/>
        </authorList>
    </citation>
    <scope>NUCLEOTIDE SEQUENCE [LARGE SCALE GENOMIC DNA]</scope>
    <source>
        <strain evidence="8">AWRI3579</strain>
    </source>
</reference>
<evidence type="ECO:0000256" key="4">
    <source>
        <dbReference type="ARBA" id="ARBA00022840"/>
    </source>
</evidence>
<dbReference type="Pfam" id="PF00781">
    <property type="entry name" value="DAGK_cat"/>
    <property type="match status" value="1"/>
</dbReference>
<keyword evidence="8" id="KW-1185">Reference proteome</keyword>
<keyword evidence="3 7" id="KW-0418">Kinase</keyword>
<dbReference type="InterPro" id="IPR050187">
    <property type="entry name" value="Lipid_Phosphate_FormReg"/>
</dbReference>
<dbReference type="AlphaFoldDB" id="A0A1E5RFL2"/>
<sequence>MEYPNQSNTYTPQASPSLNKETIKDSSQSLTDMKFTNKAGTQNLKKGNLNISRNAINNLAYFTNKGILIKNEVSENANRAAGSATRSAMSGSRSNRLDDGAALQDDYEHGVEYNGVDSEEEDGRDAYETTSLISCVTCLSGHSLSTLSFADSQTGYGDDNSRLLSSSSSSNSVYTDALTGEEDAHGVKTLINDFKIKSVHLPNNSVIPFSKVLNCKQVVDTEVGSTVYDSTGIQEPVHLIEITFAKDRRQDLVPKSSVLKVTHAEYSKLLKEYQSFNKSTIVKELSELVLWKSFPQGEENRPKKILVIINPKGGKGKANKLFLTKARPILLASGCLVDYKETTYHREAYHFTKKYPFLSKYDVITCASGDGIPHEVLNGLYKRKHDRVELFNKISLTQIPCGSGNAMSVSCHGTSNPSHAALNLLKGRPTKTDLMLITQPSYFTNEHGIDDDDEEPHRVSFLSQAYGIIAESDINTEYLRFMGPSRFELGVTSCVLRRKKFPCEVFVKYGSKTKKELRDHFNKHSRYVQSFPNSSSSSPSLPFSSEEDRSLVDIDNPSEGTNSTSKNAFELLTEDDFKPEYGFPENSIKYTDDIPDDWEQIDSSLTKNCGIFYTGKMPYIAEDCKFFPAALPDDGVMDLVITDARTSITRTASILLSLDKGSHVLQPEVVHSKVKALRLIPHVTKSVISVDGENFPLEPMQVEVLPRICKVIMLSNGNFVDTKFDSM</sequence>
<feature type="region of interest" description="Disordered" evidence="5">
    <location>
        <begin position="1"/>
        <end position="28"/>
    </location>
</feature>
<dbReference type="PANTHER" id="PTHR12358:SF31">
    <property type="entry name" value="ACYLGLYCEROL KINASE, MITOCHONDRIAL"/>
    <property type="match status" value="1"/>
</dbReference>
<protein>
    <submittedName>
        <fullName evidence="7">Sphingoid long chain base kinase 4</fullName>
    </submittedName>
</protein>
<feature type="region of interest" description="Disordered" evidence="5">
    <location>
        <begin position="529"/>
        <end position="565"/>
    </location>
</feature>
<evidence type="ECO:0000259" key="6">
    <source>
        <dbReference type="PROSITE" id="PS50146"/>
    </source>
</evidence>
<dbReference type="EMBL" id="LPNM01000007">
    <property type="protein sequence ID" value="OEJ85691.1"/>
    <property type="molecule type" value="Genomic_DNA"/>
</dbReference>